<organism evidence="1 2">
    <name type="scientific">Prauserella muralis</name>
    <dbReference type="NCBI Taxonomy" id="588067"/>
    <lineage>
        <taxon>Bacteria</taxon>
        <taxon>Bacillati</taxon>
        <taxon>Actinomycetota</taxon>
        <taxon>Actinomycetes</taxon>
        <taxon>Pseudonocardiales</taxon>
        <taxon>Pseudonocardiaceae</taxon>
        <taxon>Prauserella</taxon>
    </lineage>
</organism>
<dbReference type="EMBL" id="MASW01000007">
    <property type="protein sequence ID" value="PXY19129.1"/>
    <property type="molecule type" value="Genomic_DNA"/>
</dbReference>
<accession>A0A2V4AGZ8</accession>
<sequence length="326" mass="33637">MLVPVLLGFAAAFLFAASAALQRRAVIQVADSDPDRRANTHRVPVVWLVRKLLRKRLWLAGWLTNLLGFLCQATALHFGSVALVQPLLVTQLLFALPMASAAVRRWPQLRDWLAALAVSGGVALFLSVEGAAPLAGAPDRNRLLIAVLIAAVVVVTLVQLAQNRGPMAYAGFIAAAAGICYAMSAGMMKLTADSLLNEGIVATALDWPGYVLAATTLCGLLLGQQAYGSGSLSAAIAVMSTVNPAASYTLGLLVFGAVLSTAPGPLAASAAAALLLVIGVFGLAHSPTVRQEASSAATHGVYPSRGKVSATAATRGHHSSDTCPQE</sequence>
<reference evidence="1 2" key="1">
    <citation type="submission" date="2016-07" db="EMBL/GenBank/DDBJ databases">
        <title>Draft genome sequence of Prauserella muralis DSM 45305, isolated from a mould-covered wall in an indoor environment.</title>
        <authorList>
            <person name="Ruckert C."/>
            <person name="Albersmeier A."/>
            <person name="Jiang C.-L."/>
            <person name="Jiang Y."/>
            <person name="Kalinowski J."/>
            <person name="Schneider O."/>
            <person name="Winkler A."/>
            <person name="Zotchev S.B."/>
        </authorList>
    </citation>
    <scope>NUCLEOTIDE SEQUENCE [LARGE SCALE GENOMIC DNA]</scope>
    <source>
        <strain evidence="1 2">DSM 45305</strain>
    </source>
</reference>
<dbReference type="AlphaFoldDB" id="A0A2V4AGZ8"/>
<gene>
    <name evidence="1" type="ORF">BAY60_30455</name>
</gene>
<evidence type="ECO:0000313" key="1">
    <source>
        <dbReference type="EMBL" id="PXY19129.1"/>
    </source>
</evidence>
<dbReference type="OrthoDB" id="4571836at2"/>
<protein>
    <submittedName>
        <fullName evidence="1">Uncharacterized protein</fullName>
    </submittedName>
</protein>
<comment type="caution">
    <text evidence="1">The sequence shown here is derived from an EMBL/GenBank/DDBJ whole genome shotgun (WGS) entry which is preliminary data.</text>
</comment>
<dbReference type="SUPFAM" id="SSF103481">
    <property type="entry name" value="Multidrug resistance efflux transporter EmrE"/>
    <property type="match status" value="1"/>
</dbReference>
<dbReference type="Proteomes" id="UP000249915">
    <property type="component" value="Unassembled WGS sequence"/>
</dbReference>
<name>A0A2V4AGZ8_9PSEU</name>
<dbReference type="InterPro" id="IPR037185">
    <property type="entry name" value="EmrE-like"/>
</dbReference>
<evidence type="ECO:0000313" key="2">
    <source>
        <dbReference type="Proteomes" id="UP000249915"/>
    </source>
</evidence>
<dbReference type="RefSeq" id="WP_112285056.1">
    <property type="nucleotide sequence ID" value="NZ_MASW01000007.1"/>
</dbReference>
<keyword evidence="2" id="KW-1185">Reference proteome</keyword>
<dbReference type="NCBIfam" id="NF038012">
    <property type="entry name" value="DMT_1"/>
    <property type="match status" value="1"/>
</dbReference>
<proteinExistence type="predicted"/>
<dbReference type="PANTHER" id="PTHR40761:SF1">
    <property type="entry name" value="CONSERVED INTEGRAL MEMBRANE ALANINE VALINE AND LEUCINE RICH PROTEIN-RELATED"/>
    <property type="match status" value="1"/>
</dbReference>
<dbReference type="PANTHER" id="PTHR40761">
    <property type="entry name" value="CONSERVED INTEGRAL MEMBRANE ALANINE VALINE AND LEUCINE RICH PROTEIN-RELATED"/>
    <property type="match status" value="1"/>
</dbReference>